<dbReference type="EMBL" id="PEGA01000046">
    <property type="protein sequence ID" value="RLU04484.1"/>
    <property type="molecule type" value="Genomic_DNA"/>
</dbReference>
<comment type="caution">
    <text evidence="3">The sequence shown here is derived from an EMBL/GenBank/DDBJ whole genome shotgun (WGS) entry which is preliminary data.</text>
</comment>
<keyword evidence="1" id="KW-1133">Transmembrane helix</keyword>
<dbReference type="Proteomes" id="UP000282672">
    <property type="component" value="Unassembled WGS sequence"/>
</dbReference>
<evidence type="ECO:0000313" key="3">
    <source>
        <dbReference type="EMBL" id="RLU04691.1"/>
    </source>
</evidence>
<organism evidence="3 4">
    <name type="scientific">Pseudomonas prosekii</name>
    <dbReference type="NCBI Taxonomy" id="1148509"/>
    <lineage>
        <taxon>Bacteria</taxon>
        <taxon>Pseudomonadati</taxon>
        <taxon>Pseudomonadota</taxon>
        <taxon>Gammaproteobacteria</taxon>
        <taxon>Pseudomonadales</taxon>
        <taxon>Pseudomonadaceae</taxon>
        <taxon>Pseudomonas</taxon>
    </lineage>
</organism>
<keyword evidence="4" id="KW-1185">Reference proteome</keyword>
<sequence length="142" mass="16144">MKLQNISNYIRMLPLILTCAGFCTMVLISLIRRLVPLEGFYLAAIWVMVYIVLIAFAFVYDVPKVHHLWFGGSGKIKRTSTFASWVGIFFGSAMLTLVFISLAEDMALLFGMPFYLFFCGAFLIFLGFMIVVSFGLLNRIRK</sequence>
<reference evidence="4 5" key="1">
    <citation type="journal article" date="2018" name="Front. Microbiol.">
        <title>Discovery of Phloeophagus Beetles as a Source of Pseudomonas Strains That Produce Potentially New Bioactive Substances and Description of Pseudomonas bohemica sp. nov.</title>
        <authorList>
            <person name="Saati-Santamaria Z."/>
            <person name="Lopez-Mondejar R."/>
            <person name="Jimenez-Gomez A."/>
            <person name="Diez-Mendez A."/>
            <person name="Vetrovsky T."/>
            <person name="Igual J.M."/>
            <person name="Velazquez E."/>
            <person name="Kolarik M."/>
            <person name="Rivas R."/>
            <person name="Garcia-Fraile P."/>
        </authorList>
    </citation>
    <scope>NUCLEOTIDE SEQUENCE [LARGE SCALE GENOMIC DNA]</scope>
    <source>
        <strain evidence="2 5">A2-NA12</strain>
        <strain evidence="3 4">A2-NA13</strain>
    </source>
</reference>
<feature type="transmembrane region" description="Helical" evidence="1">
    <location>
        <begin position="81"/>
        <end position="102"/>
    </location>
</feature>
<keyword evidence="1" id="KW-0812">Transmembrane</keyword>
<dbReference type="Proteomes" id="UP000282140">
    <property type="component" value="Unassembled WGS sequence"/>
</dbReference>
<evidence type="ECO:0000313" key="2">
    <source>
        <dbReference type="EMBL" id="RLU04484.1"/>
    </source>
</evidence>
<keyword evidence="1" id="KW-0472">Membrane</keyword>
<feature type="transmembrane region" description="Helical" evidence="1">
    <location>
        <begin position="12"/>
        <end position="34"/>
    </location>
</feature>
<protein>
    <submittedName>
        <fullName evidence="3">Uncharacterized protein</fullName>
    </submittedName>
</protein>
<name>A0A3L8CAL5_9PSED</name>
<evidence type="ECO:0000313" key="4">
    <source>
        <dbReference type="Proteomes" id="UP000282140"/>
    </source>
</evidence>
<gene>
    <name evidence="2" type="ORF">CS076_26750</name>
    <name evidence="3" type="ORF">CS078_25710</name>
</gene>
<accession>A0A3L8CAL5</accession>
<feature type="transmembrane region" description="Helical" evidence="1">
    <location>
        <begin position="40"/>
        <end position="60"/>
    </location>
</feature>
<proteinExistence type="predicted"/>
<dbReference type="AlphaFoldDB" id="A0A3L8CAL5"/>
<dbReference type="EMBL" id="PEGB01000029">
    <property type="protein sequence ID" value="RLU04691.1"/>
    <property type="molecule type" value="Genomic_DNA"/>
</dbReference>
<evidence type="ECO:0000256" key="1">
    <source>
        <dbReference type="SAM" id="Phobius"/>
    </source>
</evidence>
<feature type="transmembrane region" description="Helical" evidence="1">
    <location>
        <begin position="114"/>
        <end position="137"/>
    </location>
</feature>
<evidence type="ECO:0000313" key="5">
    <source>
        <dbReference type="Proteomes" id="UP000282672"/>
    </source>
</evidence>